<feature type="domain" description="Peptidase S24/S26A/S26B/S26C" evidence="1">
    <location>
        <begin position="13"/>
        <end position="82"/>
    </location>
</feature>
<dbReference type="InterPro" id="IPR015927">
    <property type="entry name" value="Peptidase_S24_S26A/B/C"/>
</dbReference>
<comment type="caution">
    <text evidence="2">The sequence shown here is derived from an EMBL/GenBank/DDBJ whole genome shotgun (WGS) entry which is preliminary data.</text>
</comment>
<reference evidence="4 5" key="1">
    <citation type="submission" date="2018-08" db="EMBL/GenBank/DDBJ databases">
        <title>A genome reference for cultivated species of the human gut microbiota.</title>
        <authorList>
            <person name="Zou Y."/>
            <person name="Xue W."/>
            <person name="Luo G."/>
        </authorList>
    </citation>
    <scope>NUCLEOTIDE SEQUENCE [LARGE SCALE GENOMIC DNA]</scope>
    <source>
        <strain evidence="3 5">AM29-25AC</strain>
        <strain evidence="2 4">OM06-11AA</strain>
    </source>
</reference>
<dbReference type="Proteomes" id="UP000284644">
    <property type="component" value="Unassembled WGS sequence"/>
</dbReference>
<dbReference type="RefSeq" id="WP_117739635.1">
    <property type="nucleotide sequence ID" value="NZ_JAQDEF010000004.1"/>
</dbReference>
<organism evidence="2 4">
    <name type="scientific">Blautia obeum</name>
    <dbReference type="NCBI Taxonomy" id="40520"/>
    <lineage>
        <taxon>Bacteria</taxon>
        <taxon>Bacillati</taxon>
        <taxon>Bacillota</taxon>
        <taxon>Clostridia</taxon>
        <taxon>Lachnospirales</taxon>
        <taxon>Lachnospiraceae</taxon>
        <taxon>Blautia</taxon>
    </lineage>
</organism>
<evidence type="ECO:0000259" key="1">
    <source>
        <dbReference type="Pfam" id="PF00717"/>
    </source>
</evidence>
<accession>A0A3E5A2X7</accession>
<dbReference type="Pfam" id="PF00717">
    <property type="entry name" value="Peptidase_S24"/>
    <property type="match status" value="1"/>
</dbReference>
<dbReference type="Proteomes" id="UP000261222">
    <property type="component" value="Unassembled WGS sequence"/>
</dbReference>
<gene>
    <name evidence="3" type="ORF">DW767_14675</name>
    <name evidence="2" type="ORF">DXB81_15980</name>
</gene>
<dbReference type="AlphaFoldDB" id="A0A3E5A2X7"/>
<dbReference type="SUPFAM" id="SSF51306">
    <property type="entry name" value="LexA/Signal peptidase"/>
    <property type="match status" value="1"/>
</dbReference>
<evidence type="ECO:0000313" key="3">
    <source>
        <dbReference type="EMBL" id="RHE10473.1"/>
    </source>
</evidence>
<protein>
    <recommendedName>
        <fullName evidence="1">Peptidase S24/S26A/S26B/S26C domain-containing protein</fullName>
    </recommendedName>
</protein>
<evidence type="ECO:0000313" key="2">
    <source>
        <dbReference type="EMBL" id="RGN02310.1"/>
    </source>
</evidence>
<dbReference type="EMBL" id="QSJW01000010">
    <property type="protein sequence ID" value="RHE10473.1"/>
    <property type="molecule type" value="Genomic_DNA"/>
</dbReference>
<dbReference type="EMBL" id="QSUB01000009">
    <property type="protein sequence ID" value="RGN02310.1"/>
    <property type="molecule type" value="Genomic_DNA"/>
</dbReference>
<name>A0A3E5A2X7_9FIRM</name>
<sequence>MDHEIPVRIVDNQEYMKVVRSILEEGKEVPLVVTGNSMMPFLIDRRDQVLIKRIERPLKKGDIAFFQRENGQYIMHRIHFMRKDDRTGENQFYFIGDGQETIEGPIKEIQIFGVITGVLRKGKYLDEHTFTWRFFKNIWRYVIPFRPLIIKIYSLFKNKIA</sequence>
<dbReference type="Gene3D" id="2.10.109.10">
    <property type="entry name" value="Umud Fragment, subunit A"/>
    <property type="match status" value="1"/>
</dbReference>
<dbReference type="CDD" id="cd06462">
    <property type="entry name" value="Peptidase_S24_S26"/>
    <property type="match status" value="1"/>
</dbReference>
<dbReference type="InterPro" id="IPR036286">
    <property type="entry name" value="LexA/Signal_pep-like_sf"/>
</dbReference>
<evidence type="ECO:0000313" key="5">
    <source>
        <dbReference type="Proteomes" id="UP000284644"/>
    </source>
</evidence>
<proteinExistence type="predicted"/>
<evidence type="ECO:0000313" key="4">
    <source>
        <dbReference type="Proteomes" id="UP000261222"/>
    </source>
</evidence>